<dbReference type="Proteomes" id="UP001224775">
    <property type="component" value="Unassembled WGS sequence"/>
</dbReference>
<keyword evidence="5" id="KW-1185">Reference proteome</keyword>
<evidence type="ECO:0000256" key="1">
    <source>
        <dbReference type="SAM" id="MobiDB-lite"/>
    </source>
</evidence>
<keyword evidence="2" id="KW-0472">Membrane</keyword>
<feature type="compositionally biased region" description="Acidic residues" evidence="1">
    <location>
        <begin position="155"/>
        <end position="187"/>
    </location>
</feature>
<reference evidence="4" key="1">
    <citation type="submission" date="2023-06" db="EMBL/GenBank/DDBJ databases">
        <title>Survivors Of The Sea: Transcriptome response of Skeletonema marinoi to long-term dormancy.</title>
        <authorList>
            <person name="Pinder M.I.M."/>
            <person name="Kourtchenko O."/>
            <person name="Robertson E.K."/>
            <person name="Larsson T."/>
            <person name="Maumus F."/>
            <person name="Osuna-Cruz C.M."/>
            <person name="Vancaester E."/>
            <person name="Stenow R."/>
            <person name="Vandepoele K."/>
            <person name="Ploug H."/>
            <person name="Bruchert V."/>
            <person name="Godhe A."/>
            <person name="Topel M."/>
        </authorList>
    </citation>
    <scope>NUCLEOTIDE SEQUENCE</scope>
    <source>
        <strain evidence="4">R05AC</strain>
    </source>
</reference>
<feature type="transmembrane region" description="Helical" evidence="2">
    <location>
        <begin position="251"/>
        <end position="270"/>
    </location>
</feature>
<evidence type="ECO:0000313" key="4">
    <source>
        <dbReference type="EMBL" id="KAK1739802.1"/>
    </source>
</evidence>
<keyword evidence="2" id="KW-0812">Transmembrane</keyword>
<dbReference type="InterPro" id="IPR012098">
    <property type="entry name" value="SND3_fun"/>
</dbReference>
<evidence type="ECO:0000256" key="3">
    <source>
        <dbReference type="SAM" id="SignalP"/>
    </source>
</evidence>
<gene>
    <name evidence="4" type="ORF">QTG54_009561</name>
</gene>
<comment type="caution">
    <text evidence="4">The sequence shown here is derived from an EMBL/GenBank/DDBJ whole genome shotgun (WGS) entry which is preliminary data.</text>
</comment>
<dbReference type="GO" id="GO:0045047">
    <property type="term" value="P:protein targeting to ER"/>
    <property type="evidence" value="ECO:0007669"/>
    <property type="project" value="InterPro"/>
</dbReference>
<dbReference type="Pfam" id="PF10032">
    <property type="entry name" value="Pho88"/>
    <property type="match status" value="2"/>
</dbReference>
<keyword evidence="2" id="KW-1133">Transmembrane helix</keyword>
<evidence type="ECO:0000256" key="2">
    <source>
        <dbReference type="SAM" id="Phobius"/>
    </source>
</evidence>
<proteinExistence type="predicted"/>
<evidence type="ECO:0000313" key="5">
    <source>
        <dbReference type="Proteomes" id="UP001224775"/>
    </source>
</evidence>
<name>A0AAD8Y5D7_9STRA</name>
<feature type="region of interest" description="Disordered" evidence="1">
    <location>
        <begin position="394"/>
        <end position="466"/>
    </location>
</feature>
<feature type="transmembrane region" description="Helical" evidence="2">
    <location>
        <begin position="363"/>
        <end position="385"/>
    </location>
</feature>
<keyword evidence="3" id="KW-0732">Signal</keyword>
<organism evidence="4 5">
    <name type="scientific">Skeletonema marinoi</name>
    <dbReference type="NCBI Taxonomy" id="267567"/>
    <lineage>
        <taxon>Eukaryota</taxon>
        <taxon>Sar</taxon>
        <taxon>Stramenopiles</taxon>
        <taxon>Ochrophyta</taxon>
        <taxon>Bacillariophyta</taxon>
        <taxon>Coscinodiscophyceae</taxon>
        <taxon>Thalassiosirophycidae</taxon>
        <taxon>Thalassiosirales</taxon>
        <taxon>Skeletonemataceae</taxon>
        <taxon>Skeletonema</taxon>
        <taxon>Skeletonema marinoi-dohrnii complex</taxon>
    </lineage>
</organism>
<protein>
    <submittedName>
        <fullName evidence="4">Pho88 family protein</fullName>
    </submittedName>
</protein>
<feature type="signal peptide" evidence="3">
    <location>
        <begin position="1"/>
        <end position="21"/>
    </location>
</feature>
<dbReference type="AlphaFoldDB" id="A0AAD8Y5D7"/>
<dbReference type="PANTHER" id="PTHR28112">
    <property type="entry name" value="SRP-INDEPENDENT TARGETING PROTEIN 3"/>
    <property type="match status" value="1"/>
</dbReference>
<dbReference type="GO" id="GO:0005783">
    <property type="term" value="C:endoplasmic reticulum"/>
    <property type="evidence" value="ECO:0007669"/>
    <property type="project" value="InterPro"/>
</dbReference>
<dbReference type="EMBL" id="JATAAI010000017">
    <property type="protein sequence ID" value="KAK1739802.1"/>
    <property type="molecule type" value="Genomic_DNA"/>
</dbReference>
<sequence length="466" mass="51273">MMHRPIMATSLLWIAAATLLALPSSINNNVATAEILTHHVGGANSASLHKTWGKFIQRQSLTTTLTSKTESTSVAALTNTNNNVSRRTSRLATLPCFVRRLPTQQQSSLHKSTRQSMVDVEWSLATGQIITKIRGGATDDDDDSTTDGEHTTDGESSDGEEYDDEYDEEYESDYDEESDEEEEEEDNIVSSLTSSSLKSSLRSKSTSTEDTQIAQYDEVLAPPAMQQLVISLGVMFLSQRIDILDAKTVRIARFAFVAYIVTMQLFLLYVRFRAKAINDRTEITLSNPLASLVQGAAGGAMGGAAGGGGGNFMVKALADQMLSSTTTIYEYDVSQAKKMNSGLLMPMVFLYFLHFRMKQVQPLLMQTATGVMNMVYSPLFQVYVLGRNLERPFKSPGGSMMDALQTEEEGDESESSSEQGVEEVEDDDADVDDEEEEAEDSEEEEESDAGEEESDGDESEYDTDEE</sequence>
<dbReference type="PANTHER" id="PTHR28112:SF1">
    <property type="entry name" value="SRP-INDEPENDENT TARGETING PROTEIN 3"/>
    <property type="match status" value="1"/>
</dbReference>
<accession>A0AAD8Y5D7</accession>
<feature type="compositionally biased region" description="Acidic residues" evidence="1">
    <location>
        <begin position="405"/>
        <end position="466"/>
    </location>
</feature>
<dbReference type="GO" id="GO:0005739">
    <property type="term" value="C:mitochondrion"/>
    <property type="evidence" value="ECO:0007669"/>
    <property type="project" value="TreeGrafter"/>
</dbReference>
<feature type="region of interest" description="Disordered" evidence="1">
    <location>
        <begin position="133"/>
        <end position="208"/>
    </location>
</feature>
<feature type="compositionally biased region" description="Low complexity" evidence="1">
    <location>
        <begin position="190"/>
        <end position="208"/>
    </location>
</feature>
<feature type="chain" id="PRO_5042164642" evidence="3">
    <location>
        <begin position="22"/>
        <end position="466"/>
    </location>
</feature>